<keyword evidence="3" id="KW-0805">Transcription regulation</keyword>
<evidence type="ECO:0000256" key="6">
    <source>
        <dbReference type="ARBA" id="ARBA00023242"/>
    </source>
</evidence>
<keyword evidence="1" id="KW-0479">Metal-binding</keyword>
<dbReference type="Pfam" id="PF11951">
    <property type="entry name" value="Fungal_trans_2"/>
    <property type="match status" value="1"/>
</dbReference>
<dbReference type="OrthoDB" id="2593732at2759"/>
<evidence type="ECO:0000313" key="8">
    <source>
        <dbReference type="Proteomes" id="UP000554235"/>
    </source>
</evidence>
<proteinExistence type="predicted"/>
<reference evidence="7 8" key="1">
    <citation type="submission" date="2020-01" db="EMBL/GenBank/DDBJ databases">
        <title>Identification and distribution of gene clusters putatively required for synthesis of sphingolipid metabolism inhibitors in phylogenetically diverse species of the filamentous fungus Fusarium.</title>
        <authorList>
            <person name="Kim H.-S."/>
            <person name="Busman M."/>
            <person name="Brown D.W."/>
            <person name="Divon H."/>
            <person name="Uhlig S."/>
            <person name="Proctor R.H."/>
        </authorList>
    </citation>
    <scope>NUCLEOTIDE SEQUENCE [LARGE SCALE GENOMIC DNA]</scope>
    <source>
        <strain evidence="7 8">NRRL 20459</strain>
    </source>
</reference>
<protein>
    <submittedName>
        <fullName evidence="7">Uncharacterized protein</fullName>
    </submittedName>
</protein>
<dbReference type="GO" id="GO:0046872">
    <property type="term" value="F:metal ion binding"/>
    <property type="evidence" value="ECO:0007669"/>
    <property type="project" value="UniProtKB-KW"/>
</dbReference>
<dbReference type="InterPro" id="IPR052360">
    <property type="entry name" value="Transcr_Regulatory_Proteins"/>
</dbReference>
<evidence type="ECO:0000256" key="3">
    <source>
        <dbReference type="ARBA" id="ARBA00023015"/>
    </source>
</evidence>
<comment type="caution">
    <text evidence="7">The sequence shown here is derived from an EMBL/GenBank/DDBJ whole genome shotgun (WGS) entry which is preliminary data.</text>
</comment>
<keyword evidence="5" id="KW-0804">Transcription</keyword>
<evidence type="ECO:0000256" key="1">
    <source>
        <dbReference type="ARBA" id="ARBA00022723"/>
    </source>
</evidence>
<dbReference type="GO" id="GO:0003677">
    <property type="term" value="F:DNA binding"/>
    <property type="evidence" value="ECO:0007669"/>
    <property type="project" value="UniProtKB-KW"/>
</dbReference>
<keyword evidence="8" id="KW-1185">Reference proteome</keyword>
<dbReference type="EMBL" id="JAADYS010002202">
    <property type="protein sequence ID" value="KAF4459308.1"/>
    <property type="molecule type" value="Genomic_DNA"/>
</dbReference>
<evidence type="ECO:0000256" key="2">
    <source>
        <dbReference type="ARBA" id="ARBA00022833"/>
    </source>
</evidence>
<keyword evidence="2" id="KW-0862">Zinc</keyword>
<name>A0A8H4L0M3_9HYPO</name>
<evidence type="ECO:0000256" key="5">
    <source>
        <dbReference type="ARBA" id="ARBA00023163"/>
    </source>
</evidence>
<dbReference type="PANTHER" id="PTHR36206:SF12">
    <property type="entry name" value="ASPERCRYPTIN BIOSYNTHESIS CLUSTER-SPECIFIC TRANSCRIPTION REGULATOR ATNN-RELATED"/>
    <property type="match status" value="1"/>
</dbReference>
<gene>
    <name evidence="7" type="ORF">FALBO_13936</name>
</gene>
<dbReference type="PANTHER" id="PTHR36206">
    <property type="entry name" value="ASPERCRYPTIN BIOSYNTHESIS CLUSTER-SPECIFIC TRANSCRIPTION REGULATOR ATNN-RELATED"/>
    <property type="match status" value="1"/>
</dbReference>
<keyword evidence="4" id="KW-0238">DNA-binding</keyword>
<dbReference type="AlphaFoldDB" id="A0A8H4L0M3"/>
<evidence type="ECO:0000313" key="7">
    <source>
        <dbReference type="EMBL" id="KAF4459308.1"/>
    </source>
</evidence>
<keyword evidence="6" id="KW-0539">Nucleus</keyword>
<dbReference type="InterPro" id="IPR021858">
    <property type="entry name" value="Fun_TF"/>
</dbReference>
<organism evidence="7 8">
    <name type="scientific">Fusarium albosuccineum</name>
    <dbReference type="NCBI Taxonomy" id="1237068"/>
    <lineage>
        <taxon>Eukaryota</taxon>
        <taxon>Fungi</taxon>
        <taxon>Dikarya</taxon>
        <taxon>Ascomycota</taxon>
        <taxon>Pezizomycotina</taxon>
        <taxon>Sordariomycetes</taxon>
        <taxon>Hypocreomycetidae</taxon>
        <taxon>Hypocreales</taxon>
        <taxon>Nectriaceae</taxon>
        <taxon>Fusarium</taxon>
        <taxon>Fusarium decemcellulare species complex</taxon>
    </lineage>
</organism>
<dbReference type="Proteomes" id="UP000554235">
    <property type="component" value="Unassembled WGS sequence"/>
</dbReference>
<sequence length="579" mass="66008">MEASQDLSMWYSRPFNPQRRAAKGVSSLFRGSFKIIPCPSLTHVESSDWVARSFWTMTSVDCDGEPRKKWTRAKAPRVRTGCITWYQPKPPSQRTKKPLRLVHYKTKRKDAPASALMALRPAPSIYNLACPADALLFHHAREYTIGEFDADSCSRFWYNFVLPLAHTVEPVKYALCALGGAHRRFVTGYRNDSAASSASEFELASIQKYNQAILHMKPLMAENSQTNLQTTLICCVIFICIENLHGRYTDSIRHLHAGCQLLNSLRTERQLGGSPSSQSSTSTTSEPEYTLFDMVTDMLYRLGQNVAMYVGDDVFFELDLPPRTADMGHPRTPFPNFEEADKLLDLVEESYDDFLMGPRPRVWPDLWSDDPMLYDTFTASTTCFDPDMRKQALSPSRMTFAIWNSRFELTKKEKESVRLSPEEQRALAFLNMHQSIWSALVKLETIEEEFTREDSEMILERAEVLIKMEEQAKRPTFAFNGYLIPALSIVCGSCRDIDIQRRSISMLRSVRRREGIWDSQEVADVYETMIAATANNMVIWDKLPWGIPQLAAELSSLSLSDTAGSSPEQDVGQFEQFIF</sequence>
<evidence type="ECO:0000256" key="4">
    <source>
        <dbReference type="ARBA" id="ARBA00023125"/>
    </source>
</evidence>
<accession>A0A8H4L0M3</accession>